<evidence type="ECO:0000313" key="2">
    <source>
        <dbReference type="Proteomes" id="UP000824540"/>
    </source>
</evidence>
<comment type="caution">
    <text evidence="1">The sequence shown here is derived from an EMBL/GenBank/DDBJ whole genome shotgun (WGS) entry which is preliminary data.</text>
</comment>
<organism evidence="1 2">
    <name type="scientific">Albula glossodonta</name>
    <name type="common">roundjaw bonefish</name>
    <dbReference type="NCBI Taxonomy" id="121402"/>
    <lineage>
        <taxon>Eukaryota</taxon>
        <taxon>Metazoa</taxon>
        <taxon>Chordata</taxon>
        <taxon>Craniata</taxon>
        <taxon>Vertebrata</taxon>
        <taxon>Euteleostomi</taxon>
        <taxon>Actinopterygii</taxon>
        <taxon>Neopterygii</taxon>
        <taxon>Teleostei</taxon>
        <taxon>Albuliformes</taxon>
        <taxon>Albulidae</taxon>
        <taxon>Albula</taxon>
    </lineage>
</organism>
<evidence type="ECO:0000313" key="1">
    <source>
        <dbReference type="EMBL" id="KAG9343904.1"/>
    </source>
</evidence>
<sequence length="118" mass="12845">MQGGGGMGGAYEERSLEGLFRGGACGEGQDLLTALSLRKCAKALLASAILCRSCFLLMTFPSWAKASRSSWDSFSYMCVRRCLLSRHSVISHFMARKRLRLSLMAMGTCIDGSCLCQC</sequence>
<dbReference type="Proteomes" id="UP000824540">
    <property type="component" value="Unassembled WGS sequence"/>
</dbReference>
<gene>
    <name evidence="1" type="ORF">JZ751_013291</name>
</gene>
<dbReference type="EMBL" id="JAFBMS010000022">
    <property type="protein sequence ID" value="KAG9343904.1"/>
    <property type="molecule type" value="Genomic_DNA"/>
</dbReference>
<protein>
    <submittedName>
        <fullName evidence="1">Uncharacterized protein</fullName>
    </submittedName>
</protein>
<name>A0A8T2NUS9_9TELE</name>
<proteinExistence type="predicted"/>
<keyword evidence="2" id="KW-1185">Reference proteome</keyword>
<reference evidence="1" key="1">
    <citation type="thesis" date="2021" institute="BYU ScholarsArchive" country="Provo, UT, USA">
        <title>Applications of and Algorithms for Genome Assembly and Genomic Analyses with an Emphasis on Marine Teleosts.</title>
        <authorList>
            <person name="Pickett B.D."/>
        </authorList>
    </citation>
    <scope>NUCLEOTIDE SEQUENCE</scope>
    <source>
        <strain evidence="1">HI-2016</strain>
    </source>
</reference>
<dbReference type="AlphaFoldDB" id="A0A8T2NUS9"/>
<accession>A0A8T2NUS9</accession>